<sequence>MEKSKVVKQIEGTLLRVISYKDKPDVVFCVFDTSPSGLEEERLIYDSYLNIYGCTIRDGYNFDAAYKEVIEHDDFDYVTSVLRYSVRSTFEIKISSLYSDKKSEDDPLIKTLNEIANNNKKAFNQIKKLYYHHVAEIDCFKIIDKPA</sequence>
<name>A0ABX1S4K4_9FLAO</name>
<evidence type="ECO:0000313" key="2">
    <source>
        <dbReference type="Proteomes" id="UP000746690"/>
    </source>
</evidence>
<gene>
    <name evidence="1" type="ORF">HHX25_20900</name>
</gene>
<reference evidence="1 2" key="1">
    <citation type="submission" date="2020-04" db="EMBL/GenBank/DDBJ databases">
        <title>A Flavivirga sp. nov.</title>
        <authorList>
            <person name="Sun X."/>
        </authorList>
    </citation>
    <scope>NUCLEOTIDE SEQUENCE [LARGE SCALE GENOMIC DNA]</scope>
    <source>
        <strain evidence="1 2">Y03</strain>
    </source>
</reference>
<accession>A0ABX1S4K4</accession>
<organism evidence="1 2">
    <name type="scientific">Flavivirga algicola</name>
    <dbReference type="NCBI Taxonomy" id="2729136"/>
    <lineage>
        <taxon>Bacteria</taxon>
        <taxon>Pseudomonadati</taxon>
        <taxon>Bacteroidota</taxon>
        <taxon>Flavobacteriia</taxon>
        <taxon>Flavobacteriales</taxon>
        <taxon>Flavobacteriaceae</taxon>
        <taxon>Flavivirga</taxon>
    </lineage>
</organism>
<protein>
    <submittedName>
        <fullName evidence="1">Uncharacterized protein</fullName>
    </submittedName>
</protein>
<dbReference type="EMBL" id="JABBHF010000019">
    <property type="protein sequence ID" value="NMH89968.1"/>
    <property type="molecule type" value="Genomic_DNA"/>
</dbReference>
<comment type="caution">
    <text evidence="1">The sequence shown here is derived from an EMBL/GenBank/DDBJ whole genome shotgun (WGS) entry which is preliminary data.</text>
</comment>
<proteinExistence type="predicted"/>
<dbReference type="RefSeq" id="WP_169677372.1">
    <property type="nucleotide sequence ID" value="NZ_JABBHF010000019.1"/>
</dbReference>
<evidence type="ECO:0000313" key="1">
    <source>
        <dbReference type="EMBL" id="NMH89968.1"/>
    </source>
</evidence>
<keyword evidence="2" id="KW-1185">Reference proteome</keyword>
<dbReference type="Proteomes" id="UP000746690">
    <property type="component" value="Unassembled WGS sequence"/>
</dbReference>